<dbReference type="EMBL" id="JAEEGB010000005">
    <property type="protein sequence ID" value="MBI6871831.1"/>
    <property type="molecule type" value="Genomic_DNA"/>
</dbReference>
<dbReference type="PANTHER" id="PTHR14226:SF25">
    <property type="entry name" value="PHOSPHOESTERASE"/>
    <property type="match status" value="1"/>
</dbReference>
<dbReference type="InterPro" id="IPR037483">
    <property type="entry name" value="YjjU-like"/>
</dbReference>
<proteinExistence type="predicted"/>
<feature type="active site" description="Nucleophile" evidence="4">
    <location>
        <position position="39"/>
    </location>
</feature>
<evidence type="ECO:0000256" key="4">
    <source>
        <dbReference type="PROSITE-ProRule" id="PRU01161"/>
    </source>
</evidence>
<dbReference type="GO" id="GO:0016787">
    <property type="term" value="F:hydrolase activity"/>
    <property type="evidence" value="ECO:0007669"/>
    <property type="project" value="UniProtKB-UniRule"/>
</dbReference>
<feature type="domain" description="PNPLA" evidence="5">
    <location>
        <begin position="6"/>
        <end position="173"/>
    </location>
</feature>
<sequence>MNNIGLVLEGGGMRGLYTCGVLEYFMEKDLYFNYIIGVSAGASNAASYISKQKGRNIKVNTGFLKDWRYMSFRSLVLKKSFFGMDFIFKDIPDKYVEFDYETFHNAPCEFLVGVTDCKTGKPLYFNKKDIRSEGFDVLRASCSLPLMSPIVNLKGYELLDGGISDSIPITKSIKDGNDKNIIILTRNKDYRKSPLKFANLIKMKYKKYPLLIETMMNRHKKYNDTLDYIERLEEEGKAIVIRASKELKVDRLEKDPVKLQELFQNGYEDAQNAYKRIMEFIR</sequence>
<keyword evidence="7" id="KW-1185">Reference proteome</keyword>
<dbReference type="InterPro" id="IPR045943">
    <property type="entry name" value="DUF6363"/>
</dbReference>
<accession>A0A934M5A8</accession>
<feature type="short sequence motif" description="DGA/G" evidence="4">
    <location>
        <begin position="160"/>
        <end position="162"/>
    </location>
</feature>
<gene>
    <name evidence="6" type="ORF">I6U51_03810</name>
</gene>
<keyword evidence="3 4" id="KW-0443">Lipid metabolism</keyword>
<feature type="short sequence motif" description="GXSXG" evidence="4">
    <location>
        <begin position="37"/>
        <end position="41"/>
    </location>
</feature>
<dbReference type="Proteomes" id="UP000622687">
    <property type="component" value="Unassembled WGS sequence"/>
</dbReference>
<name>A0A934M5A8_9CLOT</name>
<dbReference type="SUPFAM" id="SSF52151">
    <property type="entry name" value="FabD/lysophospholipase-like"/>
    <property type="match status" value="1"/>
</dbReference>
<evidence type="ECO:0000256" key="3">
    <source>
        <dbReference type="ARBA" id="ARBA00023098"/>
    </source>
</evidence>
<comment type="caution">
    <text evidence="6">The sequence shown here is derived from an EMBL/GenBank/DDBJ whole genome shotgun (WGS) entry which is preliminary data.</text>
</comment>
<dbReference type="PANTHER" id="PTHR14226">
    <property type="entry name" value="NEUROPATHY TARGET ESTERASE/SWISS CHEESE D.MELANOGASTER"/>
    <property type="match status" value="1"/>
</dbReference>
<dbReference type="Pfam" id="PF01734">
    <property type="entry name" value="Patatin"/>
    <property type="match status" value="1"/>
</dbReference>
<dbReference type="Gene3D" id="3.40.1090.10">
    <property type="entry name" value="Cytosolic phospholipase A2 catalytic domain"/>
    <property type="match status" value="2"/>
</dbReference>
<keyword evidence="1 4" id="KW-0378">Hydrolase</keyword>
<dbReference type="RefSeq" id="WP_211141275.1">
    <property type="nucleotide sequence ID" value="NZ_JAEEGB010000005.1"/>
</dbReference>
<dbReference type="InterPro" id="IPR016035">
    <property type="entry name" value="Acyl_Trfase/lysoPLipase"/>
</dbReference>
<dbReference type="CDD" id="cd07208">
    <property type="entry name" value="Pat_hypo_Ecoli_yjju_like"/>
    <property type="match status" value="1"/>
</dbReference>
<dbReference type="Pfam" id="PF19890">
    <property type="entry name" value="DUF6363"/>
    <property type="match status" value="1"/>
</dbReference>
<dbReference type="GO" id="GO:0016042">
    <property type="term" value="P:lipid catabolic process"/>
    <property type="evidence" value="ECO:0007669"/>
    <property type="project" value="UniProtKB-UniRule"/>
</dbReference>
<dbReference type="InterPro" id="IPR050301">
    <property type="entry name" value="NTE"/>
</dbReference>
<dbReference type="AlphaFoldDB" id="A0A934M5A8"/>
<keyword evidence="2 4" id="KW-0442">Lipid degradation</keyword>
<organism evidence="6 7">
    <name type="scientific">Clostridium aciditolerans</name>
    <dbReference type="NCBI Taxonomy" id="339861"/>
    <lineage>
        <taxon>Bacteria</taxon>
        <taxon>Bacillati</taxon>
        <taxon>Bacillota</taxon>
        <taxon>Clostridia</taxon>
        <taxon>Eubacteriales</taxon>
        <taxon>Clostridiaceae</taxon>
        <taxon>Clostridium</taxon>
    </lineage>
</organism>
<feature type="short sequence motif" description="GXGXXG" evidence="4">
    <location>
        <begin position="10"/>
        <end position="15"/>
    </location>
</feature>
<feature type="active site" description="Proton acceptor" evidence="4">
    <location>
        <position position="160"/>
    </location>
</feature>
<evidence type="ECO:0000256" key="1">
    <source>
        <dbReference type="ARBA" id="ARBA00022801"/>
    </source>
</evidence>
<reference evidence="6" key="1">
    <citation type="submission" date="2020-12" db="EMBL/GenBank/DDBJ databases">
        <title>Clostridium thailandense sp. nov., a novel acetogenic bacterium isolated from peat land soil in Thailand.</title>
        <authorList>
            <person name="Chaikitkaew S."/>
            <person name="Birkeland N.K."/>
        </authorList>
    </citation>
    <scope>NUCLEOTIDE SEQUENCE</scope>
    <source>
        <strain evidence="6">DSM 17425</strain>
    </source>
</reference>
<protein>
    <submittedName>
        <fullName evidence="6">Patatin family protein</fullName>
    </submittedName>
</protein>
<evidence type="ECO:0000313" key="7">
    <source>
        <dbReference type="Proteomes" id="UP000622687"/>
    </source>
</evidence>
<dbReference type="PROSITE" id="PS51635">
    <property type="entry name" value="PNPLA"/>
    <property type="match status" value="1"/>
</dbReference>
<evidence type="ECO:0000256" key="2">
    <source>
        <dbReference type="ARBA" id="ARBA00022963"/>
    </source>
</evidence>
<dbReference type="InterPro" id="IPR002641">
    <property type="entry name" value="PNPLA_dom"/>
</dbReference>
<evidence type="ECO:0000259" key="5">
    <source>
        <dbReference type="PROSITE" id="PS51635"/>
    </source>
</evidence>
<evidence type="ECO:0000313" key="6">
    <source>
        <dbReference type="EMBL" id="MBI6871831.1"/>
    </source>
</evidence>